<dbReference type="AlphaFoldDB" id="W2IQJ8"/>
<organism evidence="1">
    <name type="scientific">Phytophthora nicotianae</name>
    <name type="common">Potato buckeye rot agent</name>
    <name type="synonym">Phytophthora parasitica</name>
    <dbReference type="NCBI Taxonomy" id="4792"/>
    <lineage>
        <taxon>Eukaryota</taxon>
        <taxon>Sar</taxon>
        <taxon>Stramenopiles</taxon>
        <taxon>Oomycota</taxon>
        <taxon>Peronosporomycetes</taxon>
        <taxon>Peronosporales</taxon>
        <taxon>Peronosporaceae</taxon>
        <taxon>Phytophthora</taxon>
    </lineage>
</organism>
<accession>W2IQJ8</accession>
<dbReference type="OrthoDB" id="4494341at2759"/>
<dbReference type="Proteomes" id="UP000054423">
    <property type="component" value="Unassembled WGS sequence"/>
</dbReference>
<sequence>ILSAGKKLWQRCVDALKLLVQEVLGYNIKRIPEVHEQRGDVLY</sequence>
<proteinExistence type="predicted"/>
<gene>
    <name evidence="1" type="ORF">L916_11621</name>
    <name evidence="2" type="ORF">L917_11486</name>
</gene>
<evidence type="ECO:0000313" key="2">
    <source>
        <dbReference type="EMBL" id="ETL89607.1"/>
    </source>
</evidence>
<feature type="non-terminal residue" evidence="1">
    <location>
        <position position="1"/>
    </location>
</feature>
<dbReference type="EMBL" id="KI673803">
    <property type="protein sequence ID" value="ETL36390.1"/>
    <property type="molecule type" value="Genomic_DNA"/>
</dbReference>
<reference evidence="1" key="2">
    <citation type="submission" date="2013-11" db="EMBL/GenBank/DDBJ databases">
        <title>The Genome Sequence of Phytophthora parasitica CJ05E6.</title>
        <authorList>
            <consortium name="The Broad Institute Genomics Platform"/>
            <person name="Russ C."/>
            <person name="Tyler B."/>
            <person name="Panabieres F."/>
            <person name="Shan W."/>
            <person name="Tripathy S."/>
            <person name="Grunwald N."/>
            <person name="Machado M."/>
            <person name="Johnson C.S."/>
            <person name="Arredondo F."/>
            <person name="Hong C."/>
            <person name="Coffey M."/>
            <person name="Young S.K."/>
            <person name="Zeng Q."/>
            <person name="Gargeya S."/>
            <person name="Fitzgerald M."/>
            <person name="Abouelleil A."/>
            <person name="Alvarado L."/>
            <person name="Chapman S.B."/>
            <person name="Gainer-Dewar J."/>
            <person name="Goldberg J."/>
            <person name="Griggs A."/>
            <person name="Gujja S."/>
            <person name="Hansen M."/>
            <person name="Howarth C."/>
            <person name="Imamovic A."/>
            <person name="Ireland A."/>
            <person name="Larimer J."/>
            <person name="McCowan C."/>
            <person name="Murphy C."/>
            <person name="Pearson M."/>
            <person name="Poon T.W."/>
            <person name="Priest M."/>
            <person name="Roberts A."/>
            <person name="Saif S."/>
            <person name="Shea T."/>
            <person name="Sykes S."/>
            <person name="Wortman J."/>
            <person name="Nusbaum C."/>
            <person name="Birren B."/>
        </authorList>
    </citation>
    <scope>NUCLEOTIDE SEQUENCE [LARGE SCALE GENOMIC DNA]</scope>
    <source>
        <strain evidence="1">CJ05E6</strain>
    </source>
</reference>
<name>W2IQJ8_PHYNI</name>
<reference evidence="2" key="1">
    <citation type="submission" date="2013-11" db="EMBL/GenBank/DDBJ databases">
        <title>The Genome Sequence of Phytophthora parasitica CHvinca01.</title>
        <authorList>
            <consortium name="The Broad Institute Genomics Platform"/>
            <person name="Russ C."/>
            <person name="Tyler B."/>
            <person name="Panabieres F."/>
            <person name="Shan W."/>
            <person name="Tripathy S."/>
            <person name="Grunwald N."/>
            <person name="Machado M."/>
            <person name="Johnson C.S."/>
            <person name="Arredondo F."/>
            <person name="Hong C."/>
            <person name="Coffey M."/>
            <person name="Young S.K."/>
            <person name="Zeng Q."/>
            <person name="Gargeya S."/>
            <person name="Fitzgerald M."/>
            <person name="Abouelleil A."/>
            <person name="Alvarado L."/>
            <person name="Chapman S.B."/>
            <person name="Gainer-Dewar J."/>
            <person name="Goldberg J."/>
            <person name="Griggs A."/>
            <person name="Gujja S."/>
            <person name="Hansen M."/>
            <person name="Howarth C."/>
            <person name="Imamovic A."/>
            <person name="Ireland A."/>
            <person name="Larimer J."/>
            <person name="McCowan C."/>
            <person name="Murphy C."/>
            <person name="Pearson M."/>
            <person name="Poon T.W."/>
            <person name="Priest M."/>
            <person name="Roberts A."/>
            <person name="Saif S."/>
            <person name="Shea T."/>
            <person name="Sykes S."/>
            <person name="Wortman J."/>
            <person name="Nusbaum C."/>
            <person name="Birren B."/>
        </authorList>
    </citation>
    <scope>NUCLEOTIDE SEQUENCE [LARGE SCALE GENOMIC DNA]</scope>
    <source>
        <strain evidence="2">CHvinca01</strain>
    </source>
</reference>
<dbReference type="Proteomes" id="UP000053864">
    <property type="component" value="Unassembled WGS sequence"/>
</dbReference>
<evidence type="ECO:0000313" key="1">
    <source>
        <dbReference type="EMBL" id="ETL36390.1"/>
    </source>
</evidence>
<dbReference type="EMBL" id="KI680500">
    <property type="protein sequence ID" value="ETL89607.1"/>
    <property type="molecule type" value="Genomic_DNA"/>
</dbReference>
<protein>
    <submittedName>
        <fullName evidence="1">Uncharacterized protein</fullName>
    </submittedName>
</protein>